<evidence type="ECO:0000313" key="2">
    <source>
        <dbReference type="Proteomes" id="UP000268093"/>
    </source>
</evidence>
<evidence type="ECO:0000313" key="1">
    <source>
        <dbReference type="EMBL" id="RUP45893.1"/>
    </source>
</evidence>
<sequence length="94" mass="10789">MIEECGNMHNNRLAMAQILPQILHLAGKQHRSHYVTDTRHVIGNFVYLMYNGYLQYVNAFISAMRFDQSRSHRPHLKGLGNHGEHVVVASSSWS</sequence>
<keyword evidence="2" id="KW-1185">Reference proteome</keyword>
<organism evidence="1 2">
    <name type="scientific">Jimgerdemannia flammicorona</name>
    <dbReference type="NCBI Taxonomy" id="994334"/>
    <lineage>
        <taxon>Eukaryota</taxon>
        <taxon>Fungi</taxon>
        <taxon>Fungi incertae sedis</taxon>
        <taxon>Mucoromycota</taxon>
        <taxon>Mucoromycotina</taxon>
        <taxon>Endogonomycetes</taxon>
        <taxon>Endogonales</taxon>
        <taxon>Endogonaceae</taxon>
        <taxon>Jimgerdemannia</taxon>
    </lineage>
</organism>
<proteinExistence type="predicted"/>
<gene>
    <name evidence="1" type="ORF">BC936DRAFT_147609</name>
</gene>
<comment type="caution">
    <text evidence="1">The sequence shown here is derived from an EMBL/GenBank/DDBJ whole genome shotgun (WGS) entry which is preliminary data.</text>
</comment>
<dbReference type="EMBL" id="RBNI01006641">
    <property type="protein sequence ID" value="RUP45893.1"/>
    <property type="molecule type" value="Genomic_DNA"/>
</dbReference>
<reference evidence="1 2" key="1">
    <citation type="journal article" date="2018" name="New Phytol.">
        <title>Phylogenomics of Endogonaceae and evolution of mycorrhizas within Mucoromycota.</title>
        <authorList>
            <person name="Chang Y."/>
            <person name="Desiro A."/>
            <person name="Na H."/>
            <person name="Sandor L."/>
            <person name="Lipzen A."/>
            <person name="Clum A."/>
            <person name="Barry K."/>
            <person name="Grigoriev I.V."/>
            <person name="Martin F.M."/>
            <person name="Stajich J.E."/>
            <person name="Smith M.E."/>
            <person name="Bonito G."/>
            <person name="Spatafora J.W."/>
        </authorList>
    </citation>
    <scope>NUCLEOTIDE SEQUENCE [LARGE SCALE GENOMIC DNA]</scope>
    <source>
        <strain evidence="1 2">GMNB39</strain>
    </source>
</reference>
<protein>
    <submittedName>
        <fullName evidence="1">Uncharacterized protein</fullName>
    </submittedName>
</protein>
<accession>A0A433D528</accession>
<name>A0A433D528_9FUNG</name>
<dbReference type="Proteomes" id="UP000268093">
    <property type="component" value="Unassembled WGS sequence"/>
</dbReference>
<dbReference type="AlphaFoldDB" id="A0A433D528"/>